<proteinExistence type="predicted"/>
<dbReference type="Proteomes" id="UP000249829">
    <property type="component" value="Unassembled WGS sequence"/>
</dbReference>
<sequence length="162" mass="17469">MTVDSRRLVEVIKPSSSLNSLLVSAKSDLLHRVPPKVLRPPLSKISPPDNSVVKLMDAFFIEFSDIIRESSSRAGNTLKVVWDSGVLESGLIGLSNITTFVIIRASEVGEIKVEAVGRAGSELISWVKGSIAIIRDAETIRITGTGKVIGTFVSYELHPAPC</sequence>
<name>A0A2V5I0N3_ASPV1</name>
<gene>
    <name evidence="1" type="ORF">BO99DRAFT_64257</name>
</gene>
<dbReference type="AlphaFoldDB" id="A0A2V5I0N3"/>
<evidence type="ECO:0000313" key="1">
    <source>
        <dbReference type="EMBL" id="PYI13276.1"/>
    </source>
</evidence>
<evidence type="ECO:0000313" key="2">
    <source>
        <dbReference type="Proteomes" id="UP000249829"/>
    </source>
</evidence>
<keyword evidence="2" id="KW-1185">Reference proteome</keyword>
<organism evidence="1 2">
    <name type="scientific">Aspergillus violaceofuscus (strain CBS 115571)</name>
    <dbReference type="NCBI Taxonomy" id="1450538"/>
    <lineage>
        <taxon>Eukaryota</taxon>
        <taxon>Fungi</taxon>
        <taxon>Dikarya</taxon>
        <taxon>Ascomycota</taxon>
        <taxon>Pezizomycotina</taxon>
        <taxon>Eurotiomycetes</taxon>
        <taxon>Eurotiomycetidae</taxon>
        <taxon>Eurotiales</taxon>
        <taxon>Aspergillaceae</taxon>
        <taxon>Aspergillus</taxon>
    </lineage>
</organism>
<dbReference type="EMBL" id="KZ825252">
    <property type="protein sequence ID" value="PYI13276.1"/>
    <property type="molecule type" value="Genomic_DNA"/>
</dbReference>
<reference evidence="1 2" key="1">
    <citation type="submission" date="2018-02" db="EMBL/GenBank/DDBJ databases">
        <title>The genomes of Aspergillus section Nigri reveals drivers in fungal speciation.</title>
        <authorList>
            <consortium name="DOE Joint Genome Institute"/>
            <person name="Vesth T.C."/>
            <person name="Nybo J."/>
            <person name="Theobald S."/>
            <person name="Brandl J."/>
            <person name="Frisvad J.C."/>
            <person name="Nielsen K.F."/>
            <person name="Lyhne E.K."/>
            <person name="Kogle M.E."/>
            <person name="Kuo A."/>
            <person name="Riley R."/>
            <person name="Clum A."/>
            <person name="Nolan M."/>
            <person name="Lipzen A."/>
            <person name="Salamov A."/>
            <person name="Henrissat B."/>
            <person name="Wiebenga A."/>
            <person name="De vries R.P."/>
            <person name="Grigoriev I.V."/>
            <person name="Mortensen U.H."/>
            <person name="Andersen M.R."/>
            <person name="Baker S.E."/>
        </authorList>
    </citation>
    <scope>NUCLEOTIDE SEQUENCE [LARGE SCALE GENOMIC DNA]</scope>
    <source>
        <strain evidence="1 2">CBS 115571</strain>
    </source>
</reference>
<protein>
    <submittedName>
        <fullName evidence="1">Uncharacterized protein</fullName>
    </submittedName>
</protein>
<accession>A0A2V5I0N3</accession>